<dbReference type="OrthoDB" id="9799608at2"/>
<keyword evidence="4" id="KW-0684">Rhamnose metabolism</keyword>
<keyword evidence="7" id="KW-1185">Reference proteome</keyword>
<dbReference type="GO" id="GO:0019301">
    <property type="term" value="P:rhamnose catabolic process"/>
    <property type="evidence" value="ECO:0007669"/>
    <property type="project" value="UniProtKB-UniRule"/>
</dbReference>
<accession>A0A2U2PC89</accession>
<protein>
    <recommendedName>
        <fullName evidence="5">L-rhamnose mutarotase</fullName>
        <ecNumber evidence="5">5.1.3.32</ecNumber>
    </recommendedName>
</protein>
<dbReference type="InterPro" id="IPR008000">
    <property type="entry name" value="Rham/fucose_mutarotase"/>
</dbReference>
<dbReference type="PANTHER" id="PTHR34389">
    <property type="entry name" value="L-RHAMNOSE MUTAROTASE"/>
    <property type="match status" value="1"/>
</dbReference>
<comment type="caution">
    <text evidence="6">The sequence shown here is derived from an EMBL/GenBank/DDBJ whole genome shotgun (WGS) entry which is preliminary data.</text>
</comment>
<keyword evidence="2" id="KW-0413">Isomerase</keyword>
<dbReference type="Proteomes" id="UP000245647">
    <property type="component" value="Unassembled WGS sequence"/>
</dbReference>
<evidence type="ECO:0000256" key="4">
    <source>
        <dbReference type="ARBA" id="ARBA00023308"/>
    </source>
</evidence>
<dbReference type="GO" id="GO:0062192">
    <property type="term" value="F:L-rhamnose mutarotase activity"/>
    <property type="evidence" value="ECO:0007669"/>
    <property type="project" value="UniProtKB-UniRule"/>
</dbReference>
<dbReference type="AlphaFoldDB" id="A0A2U2PC89"/>
<dbReference type="Pfam" id="PF05336">
    <property type="entry name" value="rhaM"/>
    <property type="match status" value="1"/>
</dbReference>
<dbReference type="InterPro" id="IPR013448">
    <property type="entry name" value="L-rhamnose_mutarotase"/>
</dbReference>
<proteinExistence type="inferred from homology"/>
<keyword evidence="1" id="KW-0963">Cytoplasm</keyword>
<dbReference type="EC" id="5.1.3.32" evidence="5"/>
<dbReference type="HAMAP" id="MF_01663">
    <property type="entry name" value="L_rham_rotase"/>
    <property type="match status" value="1"/>
</dbReference>
<gene>
    <name evidence="6" type="primary">rhaM</name>
    <name evidence="6" type="ORF">DDR33_19175</name>
</gene>
<dbReference type="GO" id="GO:0005737">
    <property type="term" value="C:cytoplasm"/>
    <property type="evidence" value="ECO:0007669"/>
    <property type="project" value="InterPro"/>
</dbReference>
<feature type="non-terminal residue" evidence="6">
    <location>
        <position position="105"/>
    </location>
</feature>
<dbReference type="NCBIfam" id="TIGR02625">
    <property type="entry name" value="YiiL_rotase"/>
    <property type="match status" value="1"/>
</dbReference>
<name>A0A2U2PC89_9SPHI</name>
<reference evidence="6 7" key="1">
    <citation type="submission" date="2018-04" db="EMBL/GenBank/DDBJ databases">
        <title>Pedobacter chongqingensis sp. nov., isolated from a rottenly hemp rope.</title>
        <authorList>
            <person name="Cai Y."/>
        </authorList>
    </citation>
    <scope>NUCLEOTIDE SEQUENCE [LARGE SCALE GENOMIC DNA]</scope>
    <source>
        <strain evidence="6 7">FJ4-8</strain>
    </source>
</reference>
<dbReference type="EMBL" id="QEAS01000018">
    <property type="protein sequence ID" value="PWG78975.1"/>
    <property type="molecule type" value="Genomic_DNA"/>
</dbReference>
<dbReference type="RefSeq" id="WP_109417419.1">
    <property type="nucleotide sequence ID" value="NZ_QEAS01000018.1"/>
</dbReference>
<dbReference type="Gene3D" id="3.30.70.100">
    <property type="match status" value="1"/>
</dbReference>
<dbReference type="PANTHER" id="PTHR34389:SF2">
    <property type="entry name" value="L-RHAMNOSE MUTAROTASE"/>
    <property type="match status" value="1"/>
</dbReference>
<keyword evidence="3" id="KW-0119">Carbohydrate metabolism</keyword>
<evidence type="ECO:0000256" key="5">
    <source>
        <dbReference type="NCBIfam" id="TIGR02625"/>
    </source>
</evidence>
<evidence type="ECO:0000256" key="2">
    <source>
        <dbReference type="ARBA" id="ARBA00023235"/>
    </source>
</evidence>
<evidence type="ECO:0000256" key="1">
    <source>
        <dbReference type="ARBA" id="ARBA00022490"/>
    </source>
</evidence>
<organism evidence="6 7">
    <name type="scientific">Pararcticibacter amylolyticus</name>
    <dbReference type="NCBI Taxonomy" id="2173175"/>
    <lineage>
        <taxon>Bacteria</taxon>
        <taxon>Pseudomonadati</taxon>
        <taxon>Bacteroidota</taxon>
        <taxon>Sphingobacteriia</taxon>
        <taxon>Sphingobacteriales</taxon>
        <taxon>Sphingobacteriaceae</taxon>
        <taxon>Pararcticibacter</taxon>
    </lineage>
</organism>
<sequence>MPRIAFKMKLNPGMKEEYRKRHQQIWPELRQLLLSRGISNYSIFLDEETNILFAVQNVRGGENSQDLSAEPIVQKWWAYMADIMETNVDQSPVSVGLEEVFRLEE</sequence>
<evidence type="ECO:0000313" key="6">
    <source>
        <dbReference type="EMBL" id="PWG78975.1"/>
    </source>
</evidence>
<dbReference type="InterPro" id="IPR011008">
    <property type="entry name" value="Dimeric_a/b-barrel"/>
</dbReference>
<dbReference type="SUPFAM" id="SSF54909">
    <property type="entry name" value="Dimeric alpha+beta barrel"/>
    <property type="match status" value="1"/>
</dbReference>
<evidence type="ECO:0000313" key="7">
    <source>
        <dbReference type="Proteomes" id="UP000245647"/>
    </source>
</evidence>
<evidence type="ECO:0000256" key="3">
    <source>
        <dbReference type="ARBA" id="ARBA00023277"/>
    </source>
</evidence>